<name>A0A164L2R0_9CRUS</name>
<evidence type="ECO:0000259" key="3">
    <source>
        <dbReference type="Pfam" id="PF03184"/>
    </source>
</evidence>
<feature type="compositionally biased region" description="Low complexity" evidence="2">
    <location>
        <begin position="267"/>
        <end position="287"/>
    </location>
</feature>
<dbReference type="InterPro" id="IPR050863">
    <property type="entry name" value="CenT-Element_Derived"/>
</dbReference>
<feature type="compositionally biased region" description="Basic and acidic residues" evidence="2">
    <location>
        <begin position="292"/>
        <end position="304"/>
    </location>
</feature>
<comment type="caution">
    <text evidence="4">The sequence shown here is derived from an EMBL/GenBank/DDBJ whole genome shotgun (WGS) entry which is preliminary data.</text>
</comment>
<keyword evidence="5" id="KW-1185">Reference proteome</keyword>
<dbReference type="AlphaFoldDB" id="A0A164L2R0"/>
<dbReference type="GO" id="GO:0003677">
    <property type="term" value="F:DNA binding"/>
    <property type="evidence" value="ECO:0007669"/>
    <property type="project" value="TreeGrafter"/>
</dbReference>
<dbReference type="PANTHER" id="PTHR19303:SF74">
    <property type="entry name" value="POGO TRANSPOSABLE ELEMENT WITH KRAB DOMAIN"/>
    <property type="match status" value="1"/>
</dbReference>
<dbReference type="OrthoDB" id="6752284at2759"/>
<dbReference type="GO" id="GO:0005634">
    <property type="term" value="C:nucleus"/>
    <property type="evidence" value="ECO:0007669"/>
    <property type="project" value="TreeGrafter"/>
</dbReference>
<keyword evidence="1" id="KW-0175">Coiled coil</keyword>
<dbReference type="Pfam" id="PF03184">
    <property type="entry name" value="DDE_1"/>
    <property type="match status" value="1"/>
</dbReference>
<feature type="region of interest" description="Disordered" evidence="2">
    <location>
        <begin position="267"/>
        <end position="329"/>
    </location>
</feature>
<sequence>MSVRSCRGSAVTNTFPVVTPLTHDRCSEGSIIQFASPKLACSISTGTIAIGGNILPVLVTTLGYQQRQACKKLEVQFDTDHVEILDFTIRYDTSSRHSLSSIGTSASDVTISTTLSQKRSTCSLPTDLPRQTSQRDLYIQKHMLELEVKLEQTKIQMEDNATSVTETLTPIRQDILKAPTAAIDVVLAYQNAVVKLDEELEENSKDVKNVHVHSHSEREVLLRCFVGSLLPLSTQRKNKEKTSPPRDINALILSDAFRLLPKLVMLSNSSSSSSSSTSSERLSVGSLRSRRSNRDRGATRDQSRSRSPLWNGRHSPPRDDRRSKSRVLVAEREKLESRKRLERDRRERSRERLERIVEEERERVEQPLDRQEEPKKQLKFTGDNYEYFLLISRVTNVDDEDEEGKQNEYLEEEGKRVKNWSGLSLRKVAVQGLSKSTIQRLLKSNSVIDVITLSRKHVTTVKKPERTSQARAAAVNHVVIDKYFDDLYDLYEKHKFTEEEIFNTDETNNPTVVKPQNIVAEKGVKAVSSSVGGEQGINVTMLALVNAAGKAFPRTFIFPRVKVNLNKMINLPDGFLPLACPSGWITSELFLMSLQHVLKHVNCSPEKPILLILDNHTSHISYPVVEFCKKSGIVLFTLPPHTSHVTQPLDKCLFGPMKSDMSQEHRHWMRNHPGERIFIYDVPQLTKVPHKRRFNSKNIKSAFVACGIYPFNRHAIPEHMFAPSSGTDLPNVAPPNETEGMNSLSALVSQRDSQQDVLGDIVNRQLNPQAGVSIDVQADNFFPSTSTSQEDGITLLRSAVLPLTLTEMPSNELPRLKTFTPEEVLPHPRVAQTEPRVPRNTNRGSSRVLTNSPEIAKLKEAHKAKVLKEHNHILRENKKFSITAWIIELMFKYVHLYDNFPLFYCREQVCIAKTTATTTLRTQSESVHPPSKSPLLDSATVKATNNKRKLKCNDENVDPDKNYSPSRKSNTIQRTRIPREVKRVFFLG</sequence>
<evidence type="ECO:0000313" key="4">
    <source>
        <dbReference type="EMBL" id="KZS03743.1"/>
    </source>
</evidence>
<feature type="domain" description="DDE-1" evidence="3">
    <location>
        <begin position="582"/>
        <end position="671"/>
    </location>
</feature>
<dbReference type="InterPro" id="IPR036397">
    <property type="entry name" value="RNaseH_sf"/>
</dbReference>
<dbReference type="PANTHER" id="PTHR19303">
    <property type="entry name" value="TRANSPOSON"/>
    <property type="match status" value="1"/>
</dbReference>
<evidence type="ECO:0000256" key="2">
    <source>
        <dbReference type="SAM" id="MobiDB-lite"/>
    </source>
</evidence>
<evidence type="ECO:0000256" key="1">
    <source>
        <dbReference type="SAM" id="Coils"/>
    </source>
</evidence>
<protein>
    <recommendedName>
        <fullName evidence="3">DDE-1 domain-containing protein</fullName>
    </recommendedName>
</protein>
<feature type="region of interest" description="Disordered" evidence="2">
    <location>
        <begin position="947"/>
        <end position="973"/>
    </location>
</feature>
<feature type="compositionally biased region" description="Polar residues" evidence="2">
    <location>
        <begin position="963"/>
        <end position="973"/>
    </location>
</feature>
<dbReference type="Proteomes" id="UP000076858">
    <property type="component" value="Unassembled WGS sequence"/>
</dbReference>
<accession>A0A164L2R0</accession>
<dbReference type="EMBL" id="LRGB01003214">
    <property type="protein sequence ID" value="KZS03743.1"/>
    <property type="molecule type" value="Genomic_DNA"/>
</dbReference>
<evidence type="ECO:0000313" key="5">
    <source>
        <dbReference type="Proteomes" id="UP000076858"/>
    </source>
</evidence>
<feature type="compositionally biased region" description="Basic and acidic residues" evidence="2">
    <location>
        <begin position="951"/>
        <end position="961"/>
    </location>
</feature>
<proteinExistence type="predicted"/>
<organism evidence="4 5">
    <name type="scientific">Daphnia magna</name>
    <dbReference type="NCBI Taxonomy" id="35525"/>
    <lineage>
        <taxon>Eukaryota</taxon>
        <taxon>Metazoa</taxon>
        <taxon>Ecdysozoa</taxon>
        <taxon>Arthropoda</taxon>
        <taxon>Crustacea</taxon>
        <taxon>Branchiopoda</taxon>
        <taxon>Diplostraca</taxon>
        <taxon>Cladocera</taxon>
        <taxon>Anomopoda</taxon>
        <taxon>Daphniidae</taxon>
        <taxon>Daphnia</taxon>
    </lineage>
</organism>
<feature type="coiled-coil region" evidence="1">
    <location>
        <begin position="332"/>
        <end position="363"/>
    </location>
</feature>
<dbReference type="InterPro" id="IPR004875">
    <property type="entry name" value="DDE_SF_endonuclease_dom"/>
</dbReference>
<reference evidence="4 5" key="1">
    <citation type="submission" date="2016-03" db="EMBL/GenBank/DDBJ databases">
        <title>EvidentialGene: Evidence-directed Construction of Genes on Genomes.</title>
        <authorList>
            <person name="Gilbert D.G."/>
            <person name="Choi J.-H."/>
            <person name="Mockaitis K."/>
            <person name="Colbourne J."/>
            <person name="Pfrender M."/>
        </authorList>
    </citation>
    <scope>NUCLEOTIDE SEQUENCE [LARGE SCALE GENOMIC DNA]</scope>
    <source>
        <strain evidence="4 5">Xinb3</strain>
        <tissue evidence="4">Complete organism</tissue>
    </source>
</reference>
<dbReference type="Gene3D" id="3.30.420.10">
    <property type="entry name" value="Ribonuclease H-like superfamily/Ribonuclease H"/>
    <property type="match status" value="1"/>
</dbReference>
<gene>
    <name evidence="4" type="ORF">APZ42_033455</name>
</gene>